<feature type="transmembrane region" description="Helical" evidence="7">
    <location>
        <begin position="401"/>
        <end position="424"/>
    </location>
</feature>
<evidence type="ECO:0000259" key="8">
    <source>
        <dbReference type="PROSITE" id="PS50928"/>
    </source>
</evidence>
<dbReference type="InterPro" id="IPR000515">
    <property type="entry name" value="MetI-like"/>
</dbReference>
<gene>
    <name evidence="9" type="ORF">PPSIR1_08386</name>
</gene>
<dbReference type="CDD" id="cd06261">
    <property type="entry name" value="TM_PBP2"/>
    <property type="match status" value="1"/>
</dbReference>
<dbReference type="PANTHER" id="PTHR30043:SF1">
    <property type="entry name" value="ABC TRANSPORT SYSTEM PERMEASE PROTEIN P69"/>
    <property type="match status" value="1"/>
</dbReference>
<comment type="caution">
    <text evidence="9">The sequence shown here is derived from an EMBL/GenBank/DDBJ whole genome shotgun (WGS) entry which is preliminary data.</text>
</comment>
<feature type="domain" description="ABC transmembrane type-1" evidence="8">
    <location>
        <begin position="332"/>
        <end position="532"/>
    </location>
</feature>
<dbReference type="OrthoDB" id="7820570at2"/>
<feature type="transmembrane region" description="Helical" evidence="7">
    <location>
        <begin position="248"/>
        <end position="269"/>
    </location>
</feature>
<evidence type="ECO:0000313" key="9">
    <source>
        <dbReference type="EMBL" id="EDM74457.1"/>
    </source>
</evidence>
<organism evidence="9 10">
    <name type="scientific">Plesiocystis pacifica SIR-1</name>
    <dbReference type="NCBI Taxonomy" id="391625"/>
    <lineage>
        <taxon>Bacteria</taxon>
        <taxon>Pseudomonadati</taxon>
        <taxon>Myxococcota</taxon>
        <taxon>Polyangia</taxon>
        <taxon>Nannocystales</taxon>
        <taxon>Nannocystaceae</taxon>
        <taxon>Plesiocystis</taxon>
    </lineage>
</organism>
<dbReference type="Gene3D" id="1.10.3720.10">
    <property type="entry name" value="MetI-like"/>
    <property type="match status" value="2"/>
</dbReference>
<dbReference type="EMBL" id="ABCS01000129">
    <property type="protein sequence ID" value="EDM74457.1"/>
    <property type="molecule type" value="Genomic_DNA"/>
</dbReference>
<dbReference type="PROSITE" id="PS50928">
    <property type="entry name" value="ABC_TM1"/>
    <property type="match status" value="2"/>
</dbReference>
<keyword evidence="3" id="KW-1003">Cell membrane</keyword>
<evidence type="ECO:0000313" key="10">
    <source>
        <dbReference type="Proteomes" id="UP000005801"/>
    </source>
</evidence>
<dbReference type="GO" id="GO:0055085">
    <property type="term" value="P:transmembrane transport"/>
    <property type="evidence" value="ECO:0007669"/>
    <property type="project" value="InterPro"/>
</dbReference>
<proteinExistence type="inferred from homology"/>
<keyword evidence="10" id="KW-1185">Reference proteome</keyword>
<feature type="transmembrane region" description="Helical" evidence="7">
    <location>
        <begin position="486"/>
        <end position="508"/>
    </location>
</feature>
<evidence type="ECO:0000256" key="6">
    <source>
        <dbReference type="ARBA" id="ARBA00023136"/>
    </source>
</evidence>
<dbReference type="RefSeq" id="WP_006976365.1">
    <property type="nucleotide sequence ID" value="NZ_ABCS01000129.1"/>
</dbReference>
<protein>
    <submittedName>
        <fullName evidence="9">ABC phosphonate transporter, fused inner membrane subunits</fullName>
    </submittedName>
</protein>
<dbReference type="AlphaFoldDB" id="A6GI29"/>
<keyword evidence="2 7" id="KW-0813">Transport</keyword>
<dbReference type="Proteomes" id="UP000005801">
    <property type="component" value="Unassembled WGS sequence"/>
</dbReference>
<evidence type="ECO:0000256" key="3">
    <source>
        <dbReference type="ARBA" id="ARBA00022475"/>
    </source>
</evidence>
<dbReference type="PANTHER" id="PTHR30043">
    <property type="entry name" value="PHOSPHONATES TRANSPORT SYSTEM PERMEASE PROTEIN"/>
    <property type="match status" value="1"/>
</dbReference>
<keyword evidence="4 7" id="KW-0812">Transmembrane</keyword>
<dbReference type="eggNOG" id="COG3639">
    <property type="taxonomic scope" value="Bacteria"/>
</dbReference>
<evidence type="ECO:0000256" key="1">
    <source>
        <dbReference type="ARBA" id="ARBA00004651"/>
    </source>
</evidence>
<feature type="transmembrane region" description="Helical" evidence="7">
    <location>
        <begin position="74"/>
        <end position="95"/>
    </location>
</feature>
<name>A6GI29_9BACT</name>
<evidence type="ECO:0000256" key="5">
    <source>
        <dbReference type="ARBA" id="ARBA00022989"/>
    </source>
</evidence>
<feature type="transmembrane region" description="Helical" evidence="7">
    <location>
        <begin position="276"/>
        <end position="296"/>
    </location>
</feature>
<sequence length="556" mass="58193">MSAAEGDPTRARATLSLLLIASVLIASWHSGFELAGLADAEASAGFRDLLGGLTRPDLSDAFLTRVAKLAVESLLIGVLGTALALVLAVGLALAATELPGLRDDPALRPGRSTARAGLRALARGVLAVFRSVPEILWAFLFVRIVGLGPGPAVFAIAITFSGIIGKLFAELIEAADPEPARQLRAAGAGPVAVFVYGVLPLVRRQWLAYALFRLECAIRSASILGVVGAGGLGQEIELSIRYFQYDKLATTLAVVLAYVIALELASVGLRKVRPAWSVALFTAGALVGLAVLPVPWGALLEARALDQARAFLVGFGDPTRSPSFLLSSLKLALSTVSMAWVATAIAASLAVLVAPLAATRFTIGAYLEDAPRGRGWTRWLFALVLVPARASLQITRALPELVWALLFVVWLGPGTTAGVLALAVHTFGVLGRLYGDVLEEAEPGPARVLEASGASAIARYLLGVFPQVRARLLAFTLFRFEVNLRAAAMVGFVGAGGLGDAMHTAISLFHMRDLAALLLVTITVVVAVDALGDRARRRVLGQRGAAAPWNTGPAPP</sequence>
<feature type="transmembrane region" description="Helical" evidence="7">
    <location>
        <begin position="514"/>
        <end position="532"/>
    </location>
</feature>
<evidence type="ECO:0000256" key="2">
    <source>
        <dbReference type="ARBA" id="ARBA00022448"/>
    </source>
</evidence>
<feature type="transmembrane region" description="Helical" evidence="7">
    <location>
        <begin position="331"/>
        <end position="358"/>
    </location>
</feature>
<reference evidence="9 10" key="1">
    <citation type="submission" date="2007-06" db="EMBL/GenBank/DDBJ databases">
        <authorList>
            <person name="Shimkets L."/>
            <person name="Ferriera S."/>
            <person name="Johnson J."/>
            <person name="Kravitz S."/>
            <person name="Beeson K."/>
            <person name="Sutton G."/>
            <person name="Rogers Y.-H."/>
            <person name="Friedman R."/>
            <person name="Frazier M."/>
            <person name="Venter J.C."/>
        </authorList>
    </citation>
    <scope>NUCLEOTIDE SEQUENCE [LARGE SCALE GENOMIC DNA]</scope>
    <source>
        <strain evidence="9 10">SIR-1</strain>
    </source>
</reference>
<feature type="domain" description="ABC transmembrane type-1" evidence="8">
    <location>
        <begin position="70"/>
        <end position="266"/>
    </location>
</feature>
<dbReference type="Pfam" id="PF00528">
    <property type="entry name" value="BPD_transp_1"/>
    <property type="match status" value="2"/>
</dbReference>
<evidence type="ECO:0000256" key="4">
    <source>
        <dbReference type="ARBA" id="ARBA00022692"/>
    </source>
</evidence>
<dbReference type="STRING" id="391625.PPSIR1_08386"/>
<dbReference type="SUPFAM" id="SSF161098">
    <property type="entry name" value="MetI-like"/>
    <property type="match status" value="2"/>
</dbReference>
<feature type="transmembrane region" description="Helical" evidence="7">
    <location>
        <begin position="379"/>
        <end position="395"/>
    </location>
</feature>
<dbReference type="GO" id="GO:0005886">
    <property type="term" value="C:plasma membrane"/>
    <property type="evidence" value="ECO:0007669"/>
    <property type="project" value="UniProtKB-SubCell"/>
</dbReference>
<comment type="subcellular location">
    <subcellularLocation>
        <location evidence="1 7">Cell membrane</location>
        <topology evidence="1 7">Multi-pass membrane protein</topology>
    </subcellularLocation>
</comment>
<keyword evidence="6 7" id="KW-0472">Membrane</keyword>
<keyword evidence="5 7" id="KW-1133">Transmembrane helix</keyword>
<evidence type="ECO:0000256" key="7">
    <source>
        <dbReference type="RuleBase" id="RU363032"/>
    </source>
</evidence>
<dbReference type="InterPro" id="IPR035906">
    <property type="entry name" value="MetI-like_sf"/>
</dbReference>
<comment type="similarity">
    <text evidence="7">Belongs to the binding-protein-dependent transport system permease family.</text>
</comment>
<accession>A6GI29</accession>